<evidence type="ECO:0000256" key="1">
    <source>
        <dbReference type="ARBA" id="ARBA00004123"/>
    </source>
</evidence>
<dbReference type="InterPro" id="IPR012170">
    <property type="entry name" value="TFIIH_SSL1/p44"/>
</dbReference>
<dbReference type="Proteomes" id="UP001151582">
    <property type="component" value="Unassembled WGS sequence"/>
</dbReference>
<evidence type="ECO:0000256" key="5">
    <source>
        <dbReference type="ARBA" id="ARBA00022771"/>
    </source>
</evidence>
<evidence type="ECO:0000256" key="7">
    <source>
        <dbReference type="ARBA" id="ARBA00023015"/>
    </source>
</evidence>
<protein>
    <recommendedName>
        <fullName evidence="11">General transcription and DNA repair factor IIH</fullName>
    </recommendedName>
</protein>
<keyword evidence="9" id="KW-0234">DNA repair</keyword>
<dbReference type="EMBL" id="JANBQB010000720">
    <property type="protein sequence ID" value="KAJ1974006.1"/>
    <property type="molecule type" value="Genomic_DNA"/>
</dbReference>
<dbReference type="GO" id="GO:0006357">
    <property type="term" value="P:regulation of transcription by RNA polymerase II"/>
    <property type="evidence" value="ECO:0007669"/>
    <property type="project" value="UniProtKB-UniRule"/>
</dbReference>
<evidence type="ECO:0000259" key="13">
    <source>
        <dbReference type="PROSITE" id="PS50234"/>
    </source>
</evidence>
<dbReference type="NCBIfam" id="TIGR00622">
    <property type="entry name" value="ssl1"/>
    <property type="match status" value="1"/>
</dbReference>
<sequence length="431" mass="47991">MGAAAHSTAAATAAGGQAADEIIDIDDTLNADNPEMAEPGLGYAWEEEYKRSWEGIREDEQGSLAGAVANLQHQKKRRRRLRDTQSVQRGIIRHLVIILDASLAMNDKDLRPSRMELALSYLEVFIAEYFDQNPLSQLGVLVTRDAVAEKISELGGNPLEHIRSLHIKRNTMTRGEPSLQNALEIAMNSLSHAPSHGTREILLVFGSLTSCDPGNIQRTVETVKTKNIRCSMVHLAAEVHIFRELCDSTHGQFSVAMNEPHFKDLLLELVPPPPVVTAKTKASELIRMGFPMQVTDPIPTYCACHNRLFVGGYICPRCKCKVCELPTDCNICNLTLVSSPHLARSYHHLFPVNNFKEVPASLQHPEKHCHACLKPFKTARPHRAPHEGIATASVVQTTDRYECPKCRNRFCLECDLFIHDVLRNCPGCTQL</sequence>
<evidence type="ECO:0000256" key="12">
    <source>
        <dbReference type="PIRSR" id="PIRSR015919-1"/>
    </source>
</evidence>
<proteinExistence type="inferred from homology"/>
<dbReference type="OrthoDB" id="284275at2759"/>
<accession>A0A9W8AXZ3</accession>
<evidence type="ECO:0000256" key="10">
    <source>
        <dbReference type="ARBA" id="ARBA00023242"/>
    </source>
</evidence>
<dbReference type="SUPFAM" id="SSF57889">
    <property type="entry name" value="Cysteine-rich domain"/>
    <property type="match status" value="1"/>
</dbReference>
<feature type="domain" description="VWFA" evidence="13">
    <location>
        <begin position="94"/>
        <end position="245"/>
    </location>
</feature>
<keyword evidence="5" id="KW-0863">Zinc-finger</keyword>
<feature type="zinc finger region" description="C4-type" evidence="12">
    <location>
        <begin position="315"/>
        <end position="332"/>
    </location>
</feature>
<keyword evidence="6 11" id="KW-0862">Zinc</keyword>
<dbReference type="InterPro" id="IPR004595">
    <property type="entry name" value="TFIIH_C1-like_dom"/>
</dbReference>
<keyword evidence="10 11" id="KW-0539">Nucleus</keyword>
<organism evidence="14 15">
    <name type="scientific">Dimargaris verticillata</name>
    <dbReference type="NCBI Taxonomy" id="2761393"/>
    <lineage>
        <taxon>Eukaryota</taxon>
        <taxon>Fungi</taxon>
        <taxon>Fungi incertae sedis</taxon>
        <taxon>Zoopagomycota</taxon>
        <taxon>Kickxellomycotina</taxon>
        <taxon>Dimargaritomycetes</taxon>
        <taxon>Dimargaritales</taxon>
        <taxon>Dimargaritaceae</taxon>
        <taxon>Dimargaris</taxon>
    </lineage>
</organism>
<gene>
    <name evidence="14" type="ORF">H4R34_004885</name>
</gene>
<keyword evidence="3 11" id="KW-0479">Metal-binding</keyword>
<dbReference type="AlphaFoldDB" id="A0A9W8AXZ3"/>
<evidence type="ECO:0000256" key="6">
    <source>
        <dbReference type="ARBA" id="ARBA00022833"/>
    </source>
</evidence>
<comment type="similarity">
    <text evidence="2 11">Belongs to the GTF2H2 family.</text>
</comment>
<dbReference type="SUPFAM" id="SSF53300">
    <property type="entry name" value="vWA-like"/>
    <property type="match status" value="1"/>
</dbReference>
<evidence type="ECO:0000256" key="11">
    <source>
        <dbReference type="PIRNR" id="PIRNR015919"/>
    </source>
</evidence>
<dbReference type="GO" id="GO:0006351">
    <property type="term" value="P:DNA-templated transcription"/>
    <property type="evidence" value="ECO:0007669"/>
    <property type="project" value="InterPro"/>
</dbReference>
<evidence type="ECO:0000313" key="14">
    <source>
        <dbReference type="EMBL" id="KAJ1974006.1"/>
    </source>
</evidence>
<evidence type="ECO:0000313" key="15">
    <source>
        <dbReference type="Proteomes" id="UP001151582"/>
    </source>
</evidence>
<evidence type="ECO:0000256" key="3">
    <source>
        <dbReference type="ARBA" id="ARBA00022723"/>
    </source>
</evidence>
<comment type="subcellular location">
    <subcellularLocation>
        <location evidence="1 11">Nucleus</location>
    </subcellularLocation>
</comment>
<dbReference type="SMART" id="SM01047">
    <property type="entry name" value="C1_4"/>
    <property type="match status" value="1"/>
</dbReference>
<dbReference type="InterPro" id="IPR002035">
    <property type="entry name" value="VWF_A"/>
</dbReference>
<keyword evidence="15" id="KW-1185">Reference proteome</keyword>
<dbReference type="InterPro" id="IPR036465">
    <property type="entry name" value="vWFA_dom_sf"/>
</dbReference>
<evidence type="ECO:0000256" key="9">
    <source>
        <dbReference type="ARBA" id="ARBA00023204"/>
    </source>
</evidence>
<dbReference type="SMART" id="SM00327">
    <property type="entry name" value="VWA"/>
    <property type="match status" value="1"/>
</dbReference>
<keyword evidence="7 11" id="KW-0805">Transcription regulation</keyword>
<name>A0A9W8AXZ3_9FUNG</name>
<keyword evidence="4" id="KW-0227">DNA damage</keyword>
<comment type="caution">
    <text evidence="14">The sequence shown here is derived from an EMBL/GenBank/DDBJ whole genome shotgun (WGS) entry which is preliminary data.</text>
</comment>
<dbReference type="Pfam" id="PF04056">
    <property type="entry name" value="Ssl1"/>
    <property type="match status" value="1"/>
</dbReference>
<reference evidence="14" key="1">
    <citation type="submission" date="2022-07" db="EMBL/GenBank/DDBJ databases">
        <title>Phylogenomic reconstructions and comparative analyses of Kickxellomycotina fungi.</title>
        <authorList>
            <person name="Reynolds N.K."/>
            <person name="Stajich J.E."/>
            <person name="Barry K."/>
            <person name="Grigoriev I.V."/>
            <person name="Crous P."/>
            <person name="Smith M.E."/>
        </authorList>
    </citation>
    <scope>NUCLEOTIDE SEQUENCE</scope>
    <source>
        <strain evidence="14">RSA 567</strain>
    </source>
</reference>
<dbReference type="Pfam" id="PF07975">
    <property type="entry name" value="C1_4"/>
    <property type="match status" value="1"/>
</dbReference>
<dbReference type="InterPro" id="IPR013083">
    <property type="entry name" value="Znf_RING/FYVE/PHD"/>
</dbReference>
<dbReference type="Gene3D" id="3.40.50.410">
    <property type="entry name" value="von Willebrand factor, type A domain"/>
    <property type="match status" value="1"/>
</dbReference>
<dbReference type="GO" id="GO:0000439">
    <property type="term" value="C:transcription factor TFIIH core complex"/>
    <property type="evidence" value="ECO:0007669"/>
    <property type="project" value="UniProtKB-UniRule"/>
</dbReference>
<dbReference type="GO" id="GO:0005675">
    <property type="term" value="C:transcription factor TFIIH holo complex"/>
    <property type="evidence" value="ECO:0007669"/>
    <property type="project" value="UniProtKB-UniRule"/>
</dbReference>
<keyword evidence="8 11" id="KW-0804">Transcription</keyword>
<evidence type="ECO:0000256" key="8">
    <source>
        <dbReference type="ARBA" id="ARBA00023163"/>
    </source>
</evidence>
<evidence type="ECO:0000256" key="2">
    <source>
        <dbReference type="ARBA" id="ARBA00006092"/>
    </source>
</evidence>
<dbReference type="GO" id="GO:0006289">
    <property type="term" value="P:nucleotide-excision repair"/>
    <property type="evidence" value="ECO:0007669"/>
    <property type="project" value="UniProtKB-UniRule"/>
</dbReference>
<dbReference type="GO" id="GO:0008270">
    <property type="term" value="F:zinc ion binding"/>
    <property type="evidence" value="ECO:0007669"/>
    <property type="project" value="UniProtKB-UniRule"/>
</dbReference>
<dbReference type="InterPro" id="IPR007198">
    <property type="entry name" value="Ssl1-like"/>
</dbReference>
<dbReference type="PANTHER" id="PTHR12695">
    <property type="entry name" value="GENERAL TRANSCRIPTION FACTOR IIH SUBUNIT 2"/>
    <property type="match status" value="1"/>
</dbReference>
<dbReference type="InterPro" id="IPR046349">
    <property type="entry name" value="C1-like_sf"/>
</dbReference>
<comment type="function">
    <text evidence="11">Component of the general transcription and DNA repair factor IIH (TFIIH) core complex, which is involved in general and transcription-coupled nucleotide excision repair (NER) of damaged DNA and, when complexed to TFIIK, in RNA transcription by RNA polymerase II.</text>
</comment>
<dbReference type="Gene3D" id="3.30.40.10">
    <property type="entry name" value="Zinc/RING finger domain, C3HC4 (zinc finger)"/>
    <property type="match status" value="1"/>
</dbReference>
<dbReference type="FunFam" id="3.40.50.410:FF:000015">
    <property type="entry name" value="General transcription factor IIH subunit 2"/>
    <property type="match status" value="1"/>
</dbReference>
<dbReference type="PROSITE" id="PS50234">
    <property type="entry name" value="VWFA"/>
    <property type="match status" value="1"/>
</dbReference>
<evidence type="ECO:0000256" key="4">
    <source>
        <dbReference type="ARBA" id="ARBA00022763"/>
    </source>
</evidence>
<dbReference type="PANTHER" id="PTHR12695:SF2">
    <property type="entry name" value="GENERAL TRANSCRIPTION FACTOR IIH SUBUNIT 2-RELATED"/>
    <property type="match status" value="1"/>
</dbReference>
<dbReference type="PIRSF" id="PIRSF015919">
    <property type="entry name" value="TFIIH_SSL1"/>
    <property type="match status" value="1"/>
</dbReference>